<evidence type="ECO:0000313" key="1">
    <source>
        <dbReference type="EMBL" id="CAB9494060.1"/>
    </source>
</evidence>
<evidence type="ECO:0000313" key="2">
    <source>
        <dbReference type="Proteomes" id="UP000509458"/>
    </source>
</evidence>
<dbReference type="EMBL" id="LR812090">
    <property type="protein sequence ID" value="CAB9494060.1"/>
    <property type="molecule type" value="Genomic_DNA"/>
</dbReference>
<reference evidence="1 2" key="1">
    <citation type="submission" date="2020-06" db="EMBL/GenBank/DDBJ databases">
        <authorList>
            <person name="Duchaud E."/>
        </authorList>
    </citation>
    <scope>NUCLEOTIDE SEQUENCE [LARGE SCALE GENOMIC DNA]</scope>
    <source>
        <strain evidence="1">Alteromonas fortis</strain>
    </source>
</reference>
<organism evidence="1 2">
    <name type="scientific">Alteromonas macleodii</name>
    <name type="common">Pseudoalteromonas macleodii</name>
    <dbReference type="NCBI Taxonomy" id="28108"/>
    <lineage>
        <taxon>Bacteria</taxon>
        <taxon>Pseudomonadati</taxon>
        <taxon>Pseudomonadota</taxon>
        <taxon>Gammaproteobacteria</taxon>
        <taxon>Alteromonadales</taxon>
        <taxon>Alteromonadaceae</taxon>
        <taxon>Alteromonas/Salinimonas group</taxon>
        <taxon>Alteromonas</taxon>
    </lineage>
</organism>
<name>A0A6T9XZB6_ALTMA</name>
<proteinExistence type="predicted"/>
<accession>A0A6T9XZB6</accession>
<sequence>MNIRAYFTETHNLLNPTFADHSVTPYHNAVYTNSYNRNMYKQATQKLKNSVAILALTAFVGRYCSIYPHLSIVRYVKSVRQCP</sequence>
<gene>
    <name evidence="1" type="ORF">ALFOR1_31003</name>
</gene>
<protein>
    <submittedName>
        <fullName evidence="1">Uncharacterized protein</fullName>
    </submittedName>
</protein>
<dbReference type="Proteomes" id="UP000509458">
    <property type="component" value="Chromosome"/>
</dbReference>
<dbReference type="AlphaFoldDB" id="A0A6T9XZB6"/>